<sequence>MYCVVEFINDKSVAAVAKAWFVNEHCVMWPKNSKQREYLLQNNMQPPANTKVYRVRVLKENLTLEKAKKLEKKAEETDNLSSSESPVLGRSLRRKYQRQLTSSSEDEDNLIRRPMAQERRLAGWLTAPPILQNDENLPGPSMPCSKSSPTQPPQPSTYQMISDQLVDVFSTLKNEQQKDLDSLRKRFDYITEHIVRNMEQQNALLKEIL</sequence>
<feature type="non-terminal residue" evidence="2">
    <location>
        <position position="209"/>
    </location>
</feature>
<dbReference type="AlphaFoldDB" id="A0A0V0J2F4"/>
<evidence type="ECO:0000313" key="2">
    <source>
        <dbReference type="EMBL" id="JAP59501.1"/>
    </source>
</evidence>
<name>A0A0V0J2F4_SCHSO</name>
<evidence type="ECO:0000256" key="1">
    <source>
        <dbReference type="SAM" id="MobiDB-lite"/>
    </source>
</evidence>
<proteinExistence type="predicted"/>
<accession>A0A0V0J2F4</accession>
<reference evidence="2" key="1">
    <citation type="submission" date="2016-01" db="EMBL/GenBank/DDBJ databases">
        <title>Reference transcriptome for the parasite Schistocephalus solidus: insights into the molecular evolution of parasitism.</title>
        <authorList>
            <person name="Hebert F.O."/>
            <person name="Grambauer S."/>
            <person name="Barber I."/>
            <person name="Landry C.R."/>
            <person name="Aubin-Horth N."/>
        </authorList>
    </citation>
    <scope>NUCLEOTIDE SEQUENCE</scope>
</reference>
<gene>
    <name evidence="2" type="ORF">TR136891</name>
</gene>
<protein>
    <submittedName>
        <fullName evidence="2">Uncharacterized protein</fullName>
    </submittedName>
</protein>
<feature type="region of interest" description="Disordered" evidence="1">
    <location>
        <begin position="70"/>
        <end position="112"/>
    </location>
</feature>
<dbReference type="EMBL" id="GEEE01003724">
    <property type="protein sequence ID" value="JAP59501.1"/>
    <property type="molecule type" value="Transcribed_RNA"/>
</dbReference>
<organism evidence="2">
    <name type="scientific">Schistocephalus solidus</name>
    <name type="common">Tapeworm</name>
    <dbReference type="NCBI Taxonomy" id="70667"/>
    <lineage>
        <taxon>Eukaryota</taxon>
        <taxon>Metazoa</taxon>
        <taxon>Spiralia</taxon>
        <taxon>Lophotrochozoa</taxon>
        <taxon>Platyhelminthes</taxon>
        <taxon>Cestoda</taxon>
        <taxon>Eucestoda</taxon>
        <taxon>Diphyllobothriidea</taxon>
        <taxon>Diphyllobothriidae</taxon>
        <taxon>Schistocephalus</taxon>
    </lineage>
</organism>
<feature type="region of interest" description="Disordered" evidence="1">
    <location>
        <begin position="127"/>
        <end position="155"/>
    </location>
</feature>